<reference evidence="1 2" key="1">
    <citation type="submission" date="2016-10" db="EMBL/GenBank/DDBJ databases">
        <authorList>
            <person name="de Groot N.N."/>
        </authorList>
    </citation>
    <scope>NUCLEOTIDE SEQUENCE [LARGE SCALE GENOMIC DNA]</scope>
    <source>
        <strain evidence="1 2">NLAE-zl-C57</strain>
    </source>
</reference>
<organism evidence="1 2">
    <name type="scientific">Bacteroides ovatus</name>
    <dbReference type="NCBI Taxonomy" id="28116"/>
    <lineage>
        <taxon>Bacteria</taxon>
        <taxon>Pseudomonadati</taxon>
        <taxon>Bacteroidota</taxon>
        <taxon>Bacteroidia</taxon>
        <taxon>Bacteroidales</taxon>
        <taxon>Bacteroidaceae</taxon>
        <taxon>Bacteroides</taxon>
    </lineage>
</organism>
<dbReference type="Pfam" id="PF13481">
    <property type="entry name" value="AAA_25"/>
    <property type="match status" value="1"/>
</dbReference>
<dbReference type="SUPFAM" id="SSF52540">
    <property type="entry name" value="P-loop containing nucleoside triphosphate hydrolases"/>
    <property type="match status" value="1"/>
</dbReference>
<protein>
    <submittedName>
        <fullName evidence="1">AAA domain-containing protein</fullName>
    </submittedName>
</protein>
<evidence type="ECO:0000313" key="2">
    <source>
        <dbReference type="Proteomes" id="UP000181870"/>
    </source>
</evidence>
<evidence type="ECO:0000313" key="1">
    <source>
        <dbReference type="EMBL" id="SDH19502.1"/>
    </source>
</evidence>
<sequence>MTNYRSCLKNQPYVFHQTARRLKNIQNKKMARRKTNKNPDNQEVQTNVQEMLLLFNSDFSDEQLEHYLNKGMIKVSEKVEKPPQILWVGDCTIATFGNFSASTGKAKSKKTFNVSAMVAAALINGTVLNYRACMPLGKRKIYYFDTEQSRYHCRNVHERILKLAGLPTNTDTENITFVGLREYTPSLRISLIDYALRKSEGYGLVIIDGLRDLMYDINNAKEATDVMTMLMSWTSNYDLHIHCVLHLNKNDSNTRGHIGTELENKAETVLIVSKDKQNTDISEVRPMHMRDKEFYPFAFHIDSNALPVLEEDYHVTVYKPKDQPLTSLPENVHKEVLDELFSQRTPEKYVDMVKALNEFYAQKGYKKGTNATKELLKLLSEKSIITKDDAGYHYNPESIKSETSK</sequence>
<name>A0A1G8AEX4_BACOV</name>
<gene>
    <name evidence="1" type="ORF">SAMN05192582_1002155</name>
</gene>
<dbReference type="InterPro" id="IPR027417">
    <property type="entry name" value="P-loop_NTPase"/>
</dbReference>
<dbReference type="AlphaFoldDB" id="A0A1G8AEX4"/>
<proteinExistence type="predicted"/>
<accession>A0A1G8AEX4</accession>
<dbReference type="EMBL" id="FNDO01000002">
    <property type="protein sequence ID" value="SDH19502.1"/>
    <property type="molecule type" value="Genomic_DNA"/>
</dbReference>
<dbReference type="Gene3D" id="3.40.50.300">
    <property type="entry name" value="P-loop containing nucleotide triphosphate hydrolases"/>
    <property type="match status" value="1"/>
</dbReference>
<dbReference type="Proteomes" id="UP000181870">
    <property type="component" value="Unassembled WGS sequence"/>
</dbReference>